<gene>
    <name evidence="3" type="ORF">FA13DRAFT_794405</name>
</gene>
<proteinExistence type="predicted"/>
<accession>A0A4Y7T2Y4</accession>
<dbReference type="Proteomes" id="UP000298030">
    <property type="component" value="Unassembled WGS sequence"/>
</dbReference>
<feature type="signal peptide" evidence="2">
    <location>
        <begin position="1"/>
        <end position="23"/>
    </location>
</feature>
<feature type="region of interest" description="Disordered" evidence="1">
    <location>
        <begin position="81"/>
        <end position="103"/>
    </location>
</feature>
<keyword evidence="2" id="KW-0732">Signal</keyword>
<evidence type="ECO:0008006" key="5">
    <source>
        <dbReference type="Google" id="ProtNLM"/>
    </source>
</evidence>
<organism evidence="3 4">
    <name type="scientific">Coprinellus micaceus</name>
    <name type="common">Glistening ink-cap mushroom</name>
    <name type="synonym">Coprinus micaceus</name>
    <dbReference type="NCBI Taxonomy" id="71717"/>
    <lineage>
        <taxon>Eukaryota</taxon>
        <taxon>Fungi</taxon>
        <taxon>Dikarya</taxon>
        <taxon>Basidiomycota</taxon>
        <taxon>Agaricomycotina</taxon>
        <taxon>Agaricomycetes</taxon>
        <taxon>Agaricomycetidae</taxon>
        <taxon>Agaricales</taxon>
        <taxon>Agaricineae</taxon>
        <taxon>Psathyrellaceae</taxon>
        <taxon>Coprinellus</taxon>
    </lineage>
</organism>
<reference evidence="3 4" key="1">
    <citation type="journal article" date="2019" name="Nat. Ecol. Evol.">
        <title>Megaphylogeny resolves global patterns of mushroom evolution.</title>
        <authorList>
            <person name="Varga T."/>
            <person name="Krizsan K."/>
            <person name="Foldi C."/>
            <person name="Dima B."/>
            <person name="Sanchez-Garcia M."/>
            <person name="Sanchez-Ramirez S."/>
            <person name="Szollosi G.J."/>
            <person name="Szarkandi J.G."/>
            <person name="Papp V."/>
            <person name="Albert L."/>
            <person name="Andreopoulos W."/>
            <person name="Angelini C."/>
            <person name="Antonin V."/>
            <person name="Barry K.W."/>
            <person name="Bougher N.L."/>
            <person name="Buchanan P."/>
            <person name="Buyck B."/>
            <person name="Bense V."/>
            <person name="Catcheside P."/>
            <person name="Chovatia M."/>
            <person name="Cooper J."/>
            <person name="Damon W."/>
            <person name="Desjardin D."/>
            <person name="Finy P."/>
            <person name="Geml J."/>
            <person name="Haridas S."/>
            <person name="Hughes K."/>
            <person name="Justo A."/>
            <person name="Karasinski D."/>
            <person name="Kautmanova I."/>
            <person name="Kiss B."/>
            <person name="Kocsube S."/>
            <person name="Kotiranta H."/>
            <person name="LaButti K.M."/>
            <person name="Lechner B.E."/>
            <person name="Liimatainen K."/>
            <person name="Lipzen A."/>
            <person name="Lukacs Z."/>
            <person name="Mihaltcheva S."/>
            <person name="Morgado L.N."/>
            <person name="Niskanen T."/>
            <person name="Noordeloos M.E."/>
            <person name="Ohm R.A."/>
            <person name="Ortiz-Santana B."/>
            <person name="Ovrebo C."/>
            <person name="Racz N."/>
            <person name="Riley R."/>
            <person name="Savchenko A."/>
            <person name="Shiryaev A."/>
            <person name="Soop K."/>
            <person name="Spirin V."/>
            <person name="Szebenyi C."/>
            <person name="Tomsovsky M."/>
            <person name="Tulloss R.E."/>
            <person name="Uehling J."/>
            <person name="Grigoriev I.V."/>
            <person name="Vagvolgyi C."/>
            <person name="Papp T."/>
            <person name="Martin F.M."/>
            <person name="Miettinen O."/>
            <person name="Hibbett D.S."/>
            <person name="Nagy L.G."/>
        </authorList>
    </citation>
    <scope>NUCLEOTIDE SEQUENCE [LARGE SCALE GENOMIC DNA]</scope>
    <source>
        <strain evidence="3 4">FP101781</strain>
    </source>
</reference>
<evidence type="ECO:0000313" key="4">
    <source>
        <dbReference type="Proteomes" id="UP000298030"/>
    </source>
</evidence>
<dbReference type="AlphaFoldDB" id="A0A4Y7T2Y4"/>
<evidence type="ECO:0000256" key="1">
    <source>
        <dbReference type="SAM" id="MobiDB-lite"/>
    </source>
</evidence>
<name>A0A4Y7T2Y4_COPMI</name>
<evidence type="ECO:0000256" key="2">
    <source>
        <dbReference type="SAM" id="SignalP"/>
    </source>
</evidence>
<dbReference type="EMBL" id="QPFP01000032">
    <property type="protein sequence ID" value="TEB28485.1"/>
    <property type="molecule type" value="Genomic_DNA"/>
</dbReference>
<keyword evidence="4" id="KW-1185">Reference proteome</keyword>
<feature type="chain" id="PRO_5021483481" description="Secreted protein" evidence="2">
    <location>
        <begin position="24"/>
        <end position="103"/>
    </location>
</feature>
<protein>
    <recommendedName>
        <fullName evidence="5">Secreted protein</fullName>
    </recommendedName>
</protein>
<evidence type="ECO:0000313" key="3">
    <source>
        <dbReference type="EMBL" id="TEB28485.1"/>
    </source>
</evidence>
<sequence length="103" mass="11274">MQTPCLLPMFFAVLHLEPRCSSADLLPVPWTGCPKLDHLNSPSGTTAYLEIHGQTGQIPITNPTGDGIYQSSKRRYRIGKTHPLRISAPEPTHPMLPTRGATS</sequence>
<comment type="caution">
    <text evidence="3">The sequence shown here is derived from an EMBL/GenBank/DDBJ whole genome shotgun (WGS) entry which is preliminary data.</text>
</comment>